<accession>A0ABT0L5Q7</accession>
<keyword evidence="2" id="KW-1185">Reference proteome</keyword>
<evidence type="ECO:0000313" key="1">
    <source>
        <dbReference type="EMBL" id="MCL1123011.1"/>
    </source>
</evidence>
<dbReference type="Gene3D" id="3.40.50.410">
    <property type="entry name" value="von Willebrand factor, type A domain"/>
    <property type="match status" value="1"/>
</dbReference>
<protein>
    <submittedName>
        <fullName evidence="1">VWA domain-containing protein</fullName>
    </submittedName>
</protein>
<comment type="caution">
    <text evidence="1">The sequence shown here is derived from an EMBL/GenBank/DDBJ whole genome shotgun (WGS) entry which is preliminary data.</text>
</comment>
<dbReference type="InterPro" id="IPR036465">
    <property type="entry name" value="vWFA_dom_sf"/>
</dbReference>
<organism evidence="1 2">
    <name type="scientific">Shewanella surugensis</name>
    <dbReference type="NCBI Taxonomy" id="212020"/>
    <lineage>
        <taxon>Bacteria</taxon>
        <taxon>Pseudomonadati</taxon>
        <taxon>Pseudomonadota</taxon>
        <taxon>Gammaproteobacteria</taxon>
        <taxon>Alteromonadales</taxon>
        <taxon>Shewanellaceae</taxon>
        <taxon>Shewanella</taxon>
    </lineage>
</organism>
<dbReference type="RefSeq" id="WP_248938292.1">
    <property type="nucleotide sequence ID" value="NZ_JAKIKS010000001.1"/>
</dbReference>
<name>A0ABT0L5Q7_9GAMM</name>
<reference evidence="1 2" key="1">
    <citation type="submission" date="2022-01" db="EMBL/GenBank/DDBJ databases">
        <title>Whole genome-based taxonomy of the Shewanellaceae.</title>
        <authorList>
            <person name="Martin-Rodriguez A.J."/>
        </authorList>
    </citation>
    <scope>NUCLEOTIDE SEQUENCE [LARGE SCALE GENOMIC DNA]</scope>
    <source>
        <strain evidence="1 2">DSM 17177</strain>
    </source>
</reference>
<gene>
    <name evidence="1" type="ORF">L2764_00565</name>
</gene>
<sequence>MSRFFFNVNINGQLIEVRTFNSANNMQSVTGGFVDFVGAMTAMNNLDAEGCSGSTALAQAMCSAADDLRAQFTGEANNGATLRVYGSTDGDENSSPSTPCGGSNWQDEVRSKYVVETPAVEFNPTIFTGTVSITSQHLDAVEQDSGKKGVISTRSSTFEFLQELAVATGGEIELISDSDGDNPNEPWFDKGK</sequence>
<evidence type="ECO:0000313" key="2">
    <source>
        <dbReference type="Proteomes" id="UP001203423"/>
    </source>
</evidence>
<proteinExistence type="predicted"/>
<dbReference type="EMBL" id="JAKIKS010000001">
    <property type="protein sequence ID" value="MCL1123011.1"/>
    <property type="molecule type" value="Genomic_DNA"/>
</dbReference>
<dbReference type="Proteomes" id="UP001203423">
    <property type="component" value="Unassembled WGS sequence"/>
</dbReference>